<evidence type="ECO:0000313" key="2">
    <source>
        <dbReference type="Proteomes" id="UP001150581"/>
    </source>
</evidence>
<organism evidence="1 2">
    <name type="scientific">Kickxella alabastrina</name>
    <dbReference type="NCBI Taxonomy" id="61397"/>
    <lineage>
        <taxon>Eukaryota</taxon>
        <taxon>Fungi</taxon>
        <taxon>Fungi incertae sedis</taxon>
        <taxon>Zoopagomycota</taxon>
        <taxon>Kickxellomycotina</taxon>
        <taxon>Kickxellomycetes</taxon>
        <taxon>Kickxellales</taxon>
        <taxon>Kickxellaceae</taxon>
        <taxon>Kickxella</taxon>
    </lineage>
</organism>
<dbReference type="Proteomes" id="UP001150581">
    <property type="component" value="Unassembled WGS sequence"/>
</dbReference>
<keyword evidence="2" id="KW-1185">Reference proteome</keyword>
<protein>
    <submittedName>
        <fullName evidence="1">Mitochondrial FAD carrier protein flx1</fullName>
    </submittedName>
</protein>
<reference evidence="1" key="1">
    <citation type="submission" date="2022-07" db="EMBL/GenBank/DDBJ databases">
        <title>Phylogenomic reconstructions and comparative analyses of Kickxellomycotina fungi.</title>
        <authorList>
            <person name="Reynolds N.K."/>
            <person name="Stajich J.E."/>
            <person name="Barry K."/>
            <person name="Grigoriev I.V."/>
            <person name="Crous P."/>
            <person name="Smith M.E."/>
        </authorList>
    </citation>
    <scope>NUCLEOTIDE SEQUENCE</scope>
    <source>
        <strain evidence="1">Benny 63K</strain>
    </source>
</reference>
<dbReference type="EMBL" id="JANBPG010000371">
    <property type="protein sequence ID" value="KAJ1897069.1"/>
    <property type="molecule type" value="Genomic_DNA"/>
</dbReference>
<name>A0ACC1IN16_9FUNG</name>
<comment type="caution">
    <text evidence="1">The sequence shown here is derived from an EMBL/GenBank/DDBJ whole genome shotgun (WGS) entry which is preliminary data.</text>
</comment>
<accession>A0ACC1IN16</accession>
<proteinExistence type="predicted"/>
<sequence length="326" mass="34731">MQQGQKNTAPAGSFSGSLAVDHALAGVGGAVVSTVVFHPLDLVKIRLQVDVAQRDEAVLGRAIRATRHVLSTDGIRGMYRGLSANLAGNCASWGLYFAWYTWIKEQMAGGQTAETQAGISTLSPGQHLGAGAAAGALTQCITNPLWVVKTRICTTSRGDAASYRGLIDGLRQIASKEGIRGLYKGLAPGLLGVAHGGLQFMAYEEMKRRRQRSKSGGNFSMFEYAVMSSSSKVFALSSTYPTQVLRSRLQQQPEACVSSAPGASGAPRMARYSGLSDVIGKIIKTEGVSGFYKGFGPALLRVLPGNIITFLVYEKISGFFRRNATR</sequence>
<evidence type="ECO:0000313" key="1">
    <source>
        <dbReference type="EMBL" id="KAJ1897069.1"/>
    </source>
</evidence>
<gene>
    <name evidence="1" type="primary">FLX1_2</name>
    <name evidence="1" type="ORF">LPJ66_003608</name>
</gene>